<accession>A0A1I7X7J1</accession>
<name>A0A1I7X7J1_HETBA</name>
<dbReference type="Proteomes" id="UP000095283">
    <property type="component" value="Unplaced"/>
</dbReference>
<dbReference type="WBParaSite" id="Hba_13541">
    <property type="protein sequence ID" value="Hba_13541"/>
    <property type="gene ID" value="Hba_13541"/>
</dbReference>
<protein>
    <submittedName>
        <fullName evidence="3">Uncharacterized protein</fullName>
    </submittedName>
</protein>
<keyword evidence="2" id="KW-1185">Reference proteome</keyword>
<dbReference type="AlphaFoldDB" id="A0A1I7X7J1"/>
<feature type="region of interest" description="Disordered" evidence="1">
    <location>
        <begin position="32"/>
        <end position="51"/>
    </location>
</feature>
<evidence type="ECO:0000256" key="1">
    <source>
        <dbReference type="SAM" id="MobiDB-lite"/>
    </source>
</evidence>
<proteinExistence type="predicted"/>
<reference evidence="3" key="1">
    <citation type="submission" date="2016-11" db="UniProtKB">
        <authorList>
            <consortium name="WormBaseParasite"/>
        </authorList>
    </citation>
    <scope>IDENTIFICATION</scope>
</reference>
<sequence>MSGELRGDCLEPRNHEALLCGRKSLVDHSNQLTPADVVRTPTIEHSSEKNI</sequence>
<evidence type="ECO:0000313" key="3">
    <source>
        <dbReference type="WBParaSite" id="Hba_13541"/>
    </source>
</evidence>
<organism evidence="2 3">
    <name type="scientific">Heterorhabditis bacteriophora</name>
    <name type="common">Entomopathogenic nematode worm</name>
    <dbReference type="NCBI Taxonomy" id="37862"/>
    <lineage>
        <taxon>Eukaryota</taxon>
        <taxon>Metazoa</taxon>
        <taxon>Ecdysozoa</taxon>
        <taxon>Nematoda</taxon>
        <taxon>Chromadorea</taxon>
        <taxon>Rhabditida</taxon>
        <taxon>Rhabditina</taxon>
        <taxon>Rhabditomorpha</taxon>
        <taxon>Strongyloidea</taxon>
        <taxon>Heterorhabditidae</taxon>
        <taxon>Heterorhabditis</taxon>
    </lineage>
</organism>
<evidence type="ECO:0000313" key="2">
    <source>
        <dbReference type="Proteomes" id="UP000095283"/>
    </source>
</evidence>